<dbReference type="Proteomes" id="UP000009130">
    <property type="component" value="Chromosome 10"/>
</dbReference>
<dbReference type="EMBL" id="CM001285">
    <property type="protein sequence ID" value="EHH65958.1"/>
    <property type="molecule type" value="Genomic_DNA"/>
</dbReference>
<protein>
    <submittedName>
        <fullName evidence="1">Uncharacterized protein</fullName>
    </submittedName>
</protein>
<organism>
    <name type="scientific">Macaca fascicularis</name>
    <name type="common">Crab-eating macaque</name>
    <name type="synonym">Cynomolgus monkey</name>
    <dbReference type="NCBI Taxonomy" id="9541"/>
    <lineage>
        <taxon>Eukaryota</taxon>
        <taxon>Metazoa</taxon>
        <taxon>Chordata</taxon>
        <taxon>Craniata</taxon>
        <taxon>Vertebrata</taxon>
        <taxon>Euteleostomi</taxon>
        <taxon>Mammalia</taxon>
        <taxon>Eutheria</taxon>
        <taxon>Euarchontoglires</taxon>
        <taxon>Primates</taxon>
        <taxon>Haplorrhini</taxon>
        <taxon>Catarrhini</taxon>
        <taxon>Cercopithecidae</taxon>
        <taxon>Cercopithecinae</taxon>
        <taxon>Macaca</taxon>
    </lineage>
</organism>
<feature type="non-terminal residue" evidence="1">
    <location>
        <position position="54"/>
    </location>
</feature>
<dbReference type="AlphaFoldDB" id="G7PG65"/>
<sequence>QGSTGGWRSEVSDLVLQRSRNLLQAEGQLHLLGGGVLLQGIDDLVIVLLCVLVE</sequence>
<gene>
    <name evidence="1" type="ORF">EGM_02836</name>
</gene>
<reference evidence="1" key="1">
    <citation type="journal article" date="2011" name="Nat. Biotechnol.">
        <title>Genome sequencing and comparison of two nonhuman primate animal models, the cynomolgus and Chinese rhesus macaques.</title>
        <authorList>
            <person name="Yan G."/>
            <person name="Zhang G."/>
            <person name="Fang X."/>
            <person name="Zhang Y."/>
            <person name="Li C."/>
            <person name="Ling F."/>
            <person name="Cooper D.N."/>
            <person name="Li Q."/>
            <person name="Li Y."/>
            <person name="van Gool A.J."/>
            <person name="Du H."/>
            <person name="Chen J."/>
            <person name="Chen R."/>
            <person name="Zhang P."/>
            <person name="Huang Z."/>
            <person name="Thompson J.R."/>
            <person name="Meng Y."/>
            <person name="Bai Y."/>
            <person name="Wang J."/>
            <person name="Zhuo M."/>
            <person name="Wang T."/>
            <person name="Huang Y."/>
            <person name="Wei L."/>
            <person name="Li J."/>
            <person name="Wang Z."/>
            <person name="Hu H."/>
            <person name="Yang P."/>
            <person name="Le L."/>
            <person name="Stenson P.D."/>
            <person name="Li B."/>
            <person name="Liu X."/>
            <person name="Ball E.V."/>
            <person name="An N."/>
            <person name="Huang Q."/>
            <person name="Zhang Y."/>
            <person name="Fan W."/>
            <person name="Zhang X."/>
            <person name="Li Y."/>
            <person name="Wang W."/>
            <person name="Katze M.G."/>
            <person name="Su B."/>
            <person name="Nielsen R."/>
            <person name="Yang H."/>
            <person name="Wang J."/>
            <person name="Wang X."/>
            <person name="Wang J."/>
        </authorList>
    </citation>
    <scope>NUCLEOTIDE SEQUENCE [LARGE SCALE GENOMIC DNA]</scope>
    <source>
        <strain evidence="1">CE-4</strain>
    </source>
</reference>
<accession>G7PG65</accession>
<evidence type="ECO:0000313" key="1">
    <source>
        <dbReference type="EMBL" id="EHH65958.1"/>
    </source>
</evidence>
<feature type="non-terminal residue" evidence="1">
    <location>
        <position position="1"/>
    </location>
</feature>
<proteinExistence type="predicted"/>
<name>G7PG65_MACFA</name>